<protein>
    <submittedName>
        <fullName evidence="1">Uncharacterized protein</fullName>
    </submittedName>
</protein>
<proteinExistence type="predicted"/>
<reference evidence="1" key="1">
    <citation type="submission" date="2021-02" db="EMBL/GenBank/DDBJ databases">
        <title>Genome sequence Cadophora malorum strain M34.</title>
        <authorList>
            <person name="Stefanovic E."/>
            <person name="Vu D."/>
            <person name="Scully C."/>
            <person name="Dijksterhuis J."/>
            <person name="Roader J."/>
            <person name="Houbraken J."/>
        </authorList>
    </citation>
    <scope>NUCLEOTIDE SEQUENCE</scope>
    <source>
        <strain evidence="1">M34</strain>
    </source>
</reference>
<dbReference type="AlphaFoldDB" id="A0A8H7WGN1"/>
<accession>A0A8H7WGN1</accession>
<comment type="caution">
    <text evidence="1">The sequence shown here is derived from an EMBL/GenBank/DDBJ whole genome shotgun (WGS) entry which is preliminary data.</text>
</comment>
<evidence type="ECO:0000313" key="2">
    <source>
        <dbReference type="Proteomes" id="UP000664132"/>
    </source>
</evidence>
<organism evidence="1 2">
    <name type="scientific">Cadophora malorum</name>
    <dbReference type="NCBI Taxonomy" id="108018"/>
    <lineage>
        <taxon>Eukaryota</taxon>
        <taxon>Fungi</taxon>
        <taxon>Dikarya</taxon>
        <taxon>Ascomycota</taxon>
        <taxon>Pezizomycotina</taxon>
        <taxon>Leotiomycetes</taxon>
        <taxon>Helotiales</taxon>
        <taxon>Ploettnerulaceae</taxon>
        <taxon>Cadophora</taxon>
    </lineage>
</organism>
<gene>
    <name evidence="1" type="ORF">IFR04_002283</name>
</gene>
<evidence type="ECO:0000313" key="1">
    <source>
        <dbReference type="EMBL" id="KAG4424573.1"/>
    </source>
</evidence>
<keyword evidence="2" id="KW-1185">Reference proteome</keyword>
<name>A0A8H7WGN1_9HELO</name>
<sequence length="71" mass="7776">MSTSAAQNAGLYLAFGDQDAARLFAQLAILNEHRMGRRLLSPIDKHILFLSVPQTMSRWPASAPVLQDPVA</sequence>
<dbReference type="Proteomes" id="UP000664132">
    <property type="component" value="Unassembled WGS sequence"/>
</dbReference>
<dbReference type="EMBL" id="JAFJYH010000019">
    <property type="protein sequence ID" value="KAG4424573.1"/>
    <property type="molecule type" value="Genomic_DNA"/>
</dbReference>